<keyword evidence="2" id="KW-1185">Reference proteome</keyword>
<organism evidence="1 2">
    <name type="scientific">Fusarium decemcellulare</name>
    <dbReference type="NCBI Taxonomy" id="57161"/>
    <lineage>
        <taxon>Eukaryota</taxon>
        <taxon>Fungi</taxon>
        <taxon>Dikarya</taxon>
        <taxon>Ascomycota</taxon>
        <taxon>Pezizomycotina</taxon>
        <taxon>Sordariomycetes</taxon>
        <taxon>Hypocreomycetidae</taxon>
        <taxon>Hypocreales</taxon>
        <taxon>Nectriaceae</taxon>
        <taxon>Fusarium</taxon>
        <taxon>Fusarium decemcellulare species complex</taxon>
    </lineage>
</organism>
<protein>
    <submittedName>
        <fullName evidence="1">Uncharacterized protein</fullName>
    </submittedName>
</protein>
<comment type="caution">
    <text evidence="1">The sequence shown here is derived from an EMBL/GenBank/DDBJ whole genome shotgun (WGS) entry which is preliminary data.</text>
</comment>
<evidence type="ECO:0000313" key="1">
    <source>
        <dbReference type="EMBL" id="KAJ3527992.1"/>
    </source>
</evidence>
<reference evidence="1" key="1">
    <citation type="submission" date="2022-08" db="EMBL/GenBank/DDBJ databases">
        <title>Genome Sequence of Fusarium decemcellulare.</title>
        <authorList>
            <person name="Buettner E."/>
        </authorList>
    </citation>
    <scope>NUCLEOTIDE SEQUENCE</scope>
    <source>
        <strain evidence="1">Babe19</strain>
    </source>
</reference>
<dbReference type="Proteomes" id="UP001148629">
    <property type="component" value="Unassembled WGS sequence"/>
</dbReference>
<gene>
    <name evidence="1" type="ORF">NM208_g10431</name>
</gene>
<dbReference type="EMBL" id="JANRMS010001475">
    <property type="protein sequence ID" value="KAJ3527992.1"/>
    <property type="molecule type" value="Genomic_DNA"/>
</dbReference>
<name>A0ACC1RY00_9HYPO</name>
<sequence length="271" mass="30188">MASAIAVALRGYANKAGMKRWIDNFPVMLDPAYKLLFADSIAADQLGAIRKGGFPREPPHLSSPNCRGRRRLTAKLSLPGQSQRASYLLVPGLQGSSRVTRFQRRERFHLKLDARTVWDLRFGPAGGCASICCERAINHHQEGVCDASSSRVKTSSIKLEELELESVRTVTAILRFYPPFCAHLGMVAGENCNIPCNLGPSAPERTVDIPEHWRGPVSEHPSIRQLPPSTLPPIFLCVLLRDLRVRKRRAIERVRLVYEIGNSLLQVHVVV</sequence>
<evidence type="ECO:0000313" key="2">
    <source>
        <dbReference type="Proteomes" id="UP001148629"/>
    </source>
</evidence>
<proteinExistence type="predicted"/>
<accession>A0ACC1RY00</accession>